<dbReference type="AlphaFoldDB" id="A0AAD4QJQ3"/>
<keyword evidence="2" id="KW-1185">Reference proteome</keyword>
<dbReference type="Proteomes" id="UP001203297">
    <property type="component" value="Unassembled WGS sequence"/>
</dbReference>
<dbReference type="EMBL" id="WTXG01000029">
    <property type="protein sequence ID" value="KAI0298422.1"/>
    <property type="molecule type" value="Genomic_DNA"/>
</dbReference>
<name>A0AAD4QJQ3_9AGAM</name>
<comment type="caution">
    <text evidence="1">The sequence shown here is derived from an EMBL/GenBank/DDBJ whole genome shotgun (WGS) entry which is preliminary data.</text>
</comment>
<sequence>MLFGETLAMDTTLVSLLCSSDLLGANIFFFHFGISTTLCFHNSQDPGCICPL</sequence>
<gene>
    <name evidence="1" type="ORF">B0F90DRAFT_718273</name>
</gene>
<evidence type="ECO:0000313" key="2">
    <source>
        <dbReference type="Proteomes" id="UP001203297"/>
    </source>
</evidence>
<protein>
    <submittedName>
        <fullName evidence="1">Uncharacterized protein</fullName>
    </submittedName>
</protein>
<organism evidence="1 2">
    <name type="scientific">Multifurca ochricompacta</name>
    <dbReference type="NCBI Taxonomy" id="376703"/>
    <lineage>
        <taxon>Eukaryota</taxon>
        <taxon>Fungi</taxon>
        <taxon>Dikarya</taxon>
        <taxon>Basidiomycota</taxon>
        <taxon>Agaricomycotina</taxon>
        <taxon>Agaricomycetes</taxon>
        <taxon>Russulales</taxon>
        <taxon>Russulaceae</taxon>
        <taxon>Multifurca</taxon>
    </lineage>
</organism>
<reference evidence="1" key="1">
    <citation type="journal article" date="2022" name="New Phytol.">
        <title>Evolutionary transition to the ectomycorrhizal habit in the genomes of a hyperdiverse lineage of mushroom-forming fungi.</title>
        <authorList>
            <person name="Looney B."/>
            <person name="Miyauchi S."/>
            <person name="Morin E."/>
            <person name="Drula E."/>
            <person name="Courty P.E."/>
            <person name="Kohler A."/>
            <person name="Kuo A."/>
            <person name="LaButti K."/>
            <person name="Pangilinan J."/>
            <person name="Lipzen A."/>
            <person name="Riley R."/>
            <person name="Andreopoulos W."/>
            <person name="He G."/>
            <person name="Johnson J."/>
            <person name="Nolan M."/>
            <person name="Tritt A."/>
            <person name="Barry K.W."/>
            <person name="Grigoriev I.V."/>
            <person name="Nagy L.G."/>
            <person name="Hibbett D."/>
            <person name="Henrissat B."/>
            <person name="Matheny P.B."/>
            <person name="Labbe J."/>
            <person name="Martin F.M."/>
        </authorList>
    </citation>
    <scope>NUCLEOTIDE SEQUENCE</scope>
    <source>
        <strain evidence="1">BPL690</strain>
    </source>
</reference>
<evidence type="ECO:0000313" key="1">
    <source>
        <dbReference type="EMBL" id="KAI0298422.1"/>
    </source>
</evidence>
<accession>A0AAD4QJQ3</accession>
<proteinExistence type="predicted"/>